<comment type="function">
    <text evidence="10">Tyrosine protein phosphatase which functions as a dosage-dependent inducer of mitotic progression.</text>
</comment>
<dbReference type="InterPro" id="IPR001307">
    <property type="entry name" value="Thiosulphate_STrfase_CS"/>
</dbReference>
<dbReference type="CDD" id="cd01530">
    <property type="entry name" value="Cdc25"/>
    <property type="match status" value="1"/>
</dbReference>
<dbReference type="HOGENOM" id="CLU_011408_0_0_1"/>
<keyword evidence="4 10" id="KW-0498">Mitosis</keyword>
<dbReference type="PROSITE" id="PS50206">
    <property type="entry name" value="RHODANESE_3"/>
    <property type="match status" value="1"/>
</dbReference>
<dbReference type="InterPro" id="IPR000751">
    <property type="entry name" value="MPI_Phosphatase"/>
</dbReference>
<dbReference type="SUPFAM" id="SSF52821">
    <property type="entry name" value="Rhodanese/Cell cycle control phosphatase"/>
    <property type="match status" value="1"/>
</dbReference>
<dbReference type="GO" id="GO:0004792">
    <property type="term" value="F:thiosulfate-cyanide sulfurtransferase activity"/>
    <property type="evidence" value="ECO:0007669"/>
    <property type="project" value="InterPro"/>
</dbReference>
<feature type="compositionally biased region" description="Low complexity" evidence="11">
    <location>
        <begin position="622"/>
        <end position="637"/>
    </location>
</feature>
<dbReference type="PROSITE" id="PS00380">
    <property type="entry name" value="RHODANESE_1"/>
    <property type="match status" value="1"/>
</dbReference>
<feature type="domain" description="Rhodanese" evidence="12">
    <location>
        <begin position="430"/>
        <end position="543"/>
    </location>
</feature>
<evidence type="ECO:0000256" key="3">
    <source>
        <dbReference type="ARBA" id="ARBA00022618"/>
    </source>
</evidence>
<keyword evidence="7 10" id="KW-0131">Cell cycle</keyword>
<sequence length="708" mass="76549">MAYFQPAPSPPRAPARKNKFNPHHDIDEFLSSDLELSFASTMSLNSPPDRAPSPMAMDISPAFTMTSQSGHLAPPAPRLFGRDLVNESRSFGSTKSNDTKSKNKARQRSALPSQWISTAQSSPRDDSIEGISHVPITLTVPSSGDAMDVDVQMDCSSPHLPAPVNTMFPSSPSPLPVVSNTNYGNLFFDASSPAAPKSPLGHKKRRSTSPSPKHKQLLHFSPSSPSSPSDHKFTRAATVNIGGSLFKKPTVEKKPSFEYNAPSVKRVPGRRPTISAFIGPNGYSQQPQSAYPIIATSKEEPMSAAMPAPRRAFSAMIAHGNAIEPSSDDFSDGQSSSPAASAYAKRHQVRVIRRCDGSEDLRPLNGAGSLEKRDRNNFQEKGCSPRSLAGFGVHEVEKKILPCHRVSDDGLVRITPSTLRDLLEGSYTSKINSCTIVDCRFDYEYIGGHIPGAINLNTTAALDDYFLGDNKPEPSESGDAAARNIVVFHCEFSMKRAPTFAKHVRARDRAINCRFYPKVCYPELYILEGGYSQFYKEFSTHCDPQGYVQMDDPAHLHARNEELNNFRKGKWGRTHSYTYGQSTSGLSSFSIVPANENAPIPARENRKTAPSGGPGGSGSMFAAANAARGRRTNTTTNPPMALNGLSTLDEDASSSACEEGDSLDLGDSPCPPPSKNGGRMSLLGSSKPLSLPVRVGLDRAASYGPSRR</sequence>
<evidence type="ECO:0000256" key="6">
    <source>
        <dbReference type="ARBA" id="ARBA00022912"/>
    </source>
</evidence>
<comment type="similarity">
    <text evidence="1 10">Belongs to the MPI phosphatase family.</text>
</comment>
<feature type="region of interest" description="Disordered" evidence="11">
    <location>
        <begin position="88"/>
        <end position="129"/>
    </location>
</feature>
<dbReference type="GO" id="GO:0005634">
    <property type="term" value="C:nucleus"/>
    <property type="evidence" value="ECO:0007669"/>
    <property type="project" value="TreeGrafter"/>
</dbReference>
<dbReference type="GO" id="GO:0000086">
    <property type="term" value="P:G2/M transition of mitotic cell cycle"/>
    <property type="evidence" value="ECO:0007669"/>
    <property type="project" value="TreeGrafter"/>
</dbReference>
<name>A0A0C9VJR9_SPHS4</name>
<evidence type="ECO:0000256" key="7">
    <source>
        <dbReference type="ARBA" id="ARBA00023306"/>
    </source>
</evidence>
<dbReference type="InterPro" id="IPR036873">
    <property type="entry name" value="Rhodanese-like_dom_sf"/>
</dbReference>
<evidence type="ECO:0000256" key="10">
    <source>
        <dbReference type="RuleBase" id="RU368028"/>
    </source>
</evidence>
<keyword evidence="14" id="KW-1185">Reference proteome</keyword>
<keyword evidence="6 10" id="KW-0904">Protein phosphatase</keyword>
<dbReference type="SMART" id="SM00450">
    <property type="entry name" value="RHOD"/>
    <property type="match status" value="1"/>
</dbReference>
<dbReference type="PRINTS" id="PR00716">
    <property type="entry name" value="MPIPHPHTASE"/>
</dbReference>
<dbReference type="GO" id="GO:0010971">
    <property type="term" value="P:positive regulation of G2/M transition of mitotic cell cycle"/>
    <property type="evidence" value="ECO:0007669"/>
    <property type="project" value="TreeGrafter"/>
</dbReference>
<accession>A0A0C9VJR9</accession>
<dbReference type="GO" id="GO:0051301">
    <property type="term" value="P:cell division"/>
    <property type="evidence" value="ECO:0007669"/>
    <property type="project" value="UniProtKB-UniRule"/>
</dbReference>
<keyword evidence="5 10" id="KW-0378">Hydrolase</keyword>
<dbReference type="GO" id="GO:0004725">
    <property type="term" value="F:protein tyrosine phosphatase activity"/>
    <property type="evidence" value="ECO:0007669"/>
    <property type="project" value="UniProtKB-UniRule"/>
</dbReference>
<evidence type="ECO:0000256" key="4">
    <source>
        <dbReference type="ARBA" id="ARBA00022776"/>
    </source>
</evidence>
<dbReference type="PANTHER" id="PTHR10828">
    <property type="entry name" value="M-PHASE INDUCER PHOSPHATASE DUAL SPECIFICITY PHOSPHATASE CDC25"/>
    <property type="match status" value="1"/>
</dbReference>
<reference evidence="13 14" key="1">
    <citation type="submission" date="2014-06" db="EMBL/GenBank/DDBJ databases">
        <title>Evolutionary Origins and Diversification of the Mycorrhizal Mutualists.</title>
        <authorList>
            <consortium name="DOE Joint Genome Institute"/>
            <consortium name="Mycorrhizal Genomics Consortium"/>
            <person name="Kohler A."/>
            <person name="Kuo A."/>
            <person name="Nagy L.G."/>
            <person name="Floudas D."/>
            <person name="Copeland A."/>
            <person name="Barry K.W."/>
            <person name="Cichocki N."/>
            <person name="Veneault-Fourrey C."/>
            <person name="LaButti K."/>
            <person name="Lindquist E.A."/>
            <person name="Lipzen A."/>
            <person name="Lundell T."/>
            <person name="Morin E."/>
            <person name="Murat C."/>
            <person name="Riley R."/>
            <person name="Ohm R."/>
            <person name="Sun H."/>
            <person name="Tunlid A."/>
            <person name="Henrissat B."/>
            <person name="Grigoriev I.V."/>
            <person name="Hibbett D.S."/>
            <person name="Martin F."/>
        </authorList>
    </citation>
    <scope>NUCLEOTIDE SEQUENCE [LARGE SCALE GENOMIC DNA]</scope>
    <source>
        <strain evidence="13 14">SS14</strain>
    </source>
</reference>
<protein>
    <recommendedName>
        <fullName evidence="9 10">M-phase inducer phosphatase</fullName>
        <ecNumber evidence="2 10">3.1.3.48</ecNumber>
    </recommendedName>
</protein>
<evidence type="ECO:0000259" key="12">
    <source>
        <dbReference type="PROSITE" id="PS50206"/>
    </source>
</evidence>
<evidence type="ECO:0000256" key="9">
    <source>
        <dbReference type="ARBA" id="ARBA00067190"/>
    </source>
</evidence>
<evidence type="ECO:0000313" key="14">
    <source>
        <dbReference type="Proteomes" id="UP000054279"/>
    </source>
</evidence>
<feature type="compositionally biased region" description="Basic residues" evidence="11">
    <location>
        <begin position="200"/>
        <end position="217"/>
    </location>
</feature>
<proteinExistence type="inferred from homology"/>
<keyword evidence="3 10" id="KW-0132">Cell division</keyword>
<dbReference type="OrthoDB" id="26523at2759"/>
<gene>
    <name evidence="13" type="ORF">M422DRAFT_50272</name>
</gene>
<feature type="compositionally biased region" description="Acidic residues" evidence="11">
    <location>
        <begin position="648"/>
        <end position="664"/>
    </location>
</feature>
<evidence type="ECO:0000256" key="11">
    <source>
        <dbReference type="SAM" id="MobiDB-lite"/>
    </source>
</evidence>
<dbReference type="EC" id="3.1.3.48" evidence="2 10"/>
<evidence type="ECO:0000256" key="5">
    <source>
        <dbReference type="ARBA" id="ARBA00022801"/>
    </source>
</evidence>
<dbReference type="AlphaFoldDB" id="A0A0C9VJR9"/>
<evidence type="ECO:0000256" key="1">
    <source>
        <dbReference type="ARBA" id="ARBA00011065"/>
    </source>
</evidence>
<evidence type="ECO:0000313" key="13">
    <source>
        <dbReference type="EMBL" id="KIJ37691.1"/>
    </source>
</evidence>
<dbReference type="GO" id="GO:0110032">
    <property type="term" value="P:positive regulation of G2/MI transition of meiotic cell cycle"/>
    <property type="evidence" value="ECO:0007669"/>
    <property type="project" value="TreeGrafter"/>
</dbReference>
<dbReference type="Pfam" id="PF00581">
    <property type="entry name" value="Rhodanese"/>
    <property type="match status" value="1"/>
</dbReference>
<dbReference type="Gene3D" id="3.40.250.10">
    <property type="entry name" value="Rhodanese-like domain"/>
    <property type="match status" value="1"/>
</dbReference>
<dbReference type="GO" id="GO:0005737">
    <property type="term" value="C:cytoplasm"/>
    <property type="evidence" value="ECO:0007669"/>
    <property type="project" value="TreeGrafter"/>
</dbReference>
<feature type="region of interest" description="Disordered" evidence="11">
    <location>
        <begin position="190"/>
        <end position="232"/>
    </location>
</feature>
<feature type="region of interest" description="Disordered" evidence="11">
    <location>
        <begin position="1"/>
        <end position="26"/>
    </location>
</feature>
<dbReference type="InterPro" id="IPR001763">
    <property type="entry name" value="Rhodanese-like_dom"/>
</dbReference>
<feature type="compositionally biased region" description="Polar residues" evidence="11">
    <location>
        <begin position="110"/>
        <end position="122"/>
    </location>
</feature>
<evidence type="ECO:0000256" key="2">
    <source>
        <dbReference type="ARBA" id="ARBA00013064"/>
    </source>
</evidence>
<dbReference type="EMBL" id="KN837167">
    <property type="protein sequence ID" value="KIJ37691.1"/>
    <property type="molecule type" value="Genomic_DNA"/>
</dbReference>
<feature type="compositionally biased region" description="Low complexity" evidence="11">
    <location>
        <begin position="681"/>
        <end position="692"/>
    </location>
</feature>
<evidence type="ECO:0000256" key="8">
    <source>
        <dbReference type="ARBA" id="ARBA00051722"/>
    </source>
</evidence>
<organism evidence="13 14">
    <name type="scientific">Sphaerobolus stellatus (strain SS14)</name>
    <dbReference type="NCBI Taxonomy" id="990650"/>
    <lineage>
        <taxon>Eukaryota</taxon>
        <taxon>Fungi</taxon>
        <taxon>Dikarya</taxon>
        <taxon>Basidiomycota</taxon>
        <taxon>Agaricomycotina</taxon>
        <taxon>Agaricomycetes</taxon>
        <taxon>Phallomycetidae</taxon>
        <taxon>Geastrales</taxon>
        <taxon>Sphaerobolaceae</taxon>
        <taxon>Sphaerobolus</taxon>
    </lineage>
</organism>
<dbReference type="PANTHER" id="PTHR10828:SF17">
    <property type="entry name" value="PROTEIN-TYROSINE-PHOSPHATASE"/>
    <property type="match status" value="1"/>
</dbReference>
<dbReference type="FunFam" id="3.40.250.10:FF:000021">
    <property type="entry name" value="M-phase inducer phosphatase cdc-25.2"/>
    <property type="match status" value="1"/>
</dbReference>
<comment type="catalytic activity">
    <reaction evidence="8 10">
        <text>O-phospho-L-tyrosyl-[protein] + H2O = L-tyrosyl-[protein] + phosphate</text>
        <dbReference type="Rhea" id="RHEA:10684"/>
        <dbReference type="Rhea" id="RHEA-COMP:10136"/>
        <dbReference type="Rhea" id="RHEA-COMP:20101"/>
        <dbReference type="ChEBI" id="CHEBI:15377"/>
        <dbReference type="ChEBI" id="CHEBI:43474"/>
        <dbReference type="ChEBI" id="CHEBI:46858"/>
        <dbReference type="ChEBI" id="CHEBI:61978"/>
        <dbReference type="EC" id="3.1.3.48"/>
    </reaction>
</comment>
<dbReference type="Proteomes" id="UP000054279">
    <property type="component" value="Unassembled WGS sequence"/>
</dbReference>
<feature type="region of interest" description="Disordered" evidence="11">
    <location>
        <begin position="597"/>
        <end position="708"/>
    </location>
</feature>